<sequence>MSAVAPSLQLLEGVEMGGGSSNSGGSGSNVGGVLGPPSVSLSDSWVVLTPKLTPRKLHNQIPPIREFSIPPNMSKIPQNGVEPCLPVSTQASSRKR</sequence>
<name>A0A6J5WIM8_PRUAR</name>
<organism evidence="2 3">
    <name type="scientific">Prunus armeniaca</name>
    <name type="common">Apricot</name>
    <name type="synonym">Armeniaca vulgaris</name>
    <dbReference type="NCBI Taxonomy" id="36596"/>
    <lineage>
        <taxon>Eukaryota</taxon>
        <taxon>Viridiplantae</taxon>
        <taxon>Streptophyta</taxon>
        <taxon>Embryophyta</taxon>
        <taxon>Tracheophyta</taxon>
        <taxon>Spermatophyta</taxon>
        <taxon>Magnoliopsida</taxon>
        <taxon>eudicotyledons</taxon>
        <taxon>Gunneridae</taxon>
        <taxon>Pentapetalae</taxon>
        <taxon>rosids</taxon>
        <taxon>fabids</taxon>
        <taxon>Rosales</taxon>
        <taxon>Rosaceae</taxon>
        <taxon>Amygdaloideae</taxon>
        <taxon>Amygdaleae</taxon>
        <taxon>Prunus</taxon>
    </lineage>
</organism>
<protein>
    <submittedName>
        <fullName evidence="2">Uncharacterized protein</fullName>
    </submittedName>
</protein>
<feature type="compositionally biased region" description="Polar residues" evidence="1">
    <location>
        <begin position="87"/>
        <end position="96"/>
    </location>
</feature>
<accession>A0A6J5WIM8</accession>
<feature type="region of interest" description="Disordered" evidence="1">
    <location>
        <begin position="68"/>
        <end position="96"/>
    </location>
</feature>
<keyword evidence="3" id="KW-1185">Reference proteome</keyword>
<gene>
    <name evidence="2" type="ORF">ORAREDHAP_LOCUS17154</name>
</gene>
<evidence type="ECO:0000256" key="1">
    <source>
        <dbReference type="SAM" id="MobiDB-lite"/>
    </source>
</evidence>
<proteinExistence type="predicted"/>
<evidence type="ECO:0000313" key="2">
    <source>
        <dbReference type="EMBL" id="CAB4301616.1"/>
    </source>
</evidence>
<dbReference type="Proteomes" id="UP000507245">
    <property type="component" value="Unassembled WGS sequence"/>
</dbReference>
<feature type="compositionally biased region" description="Gly residues" evidence="1">
    <location>
        <begin position="15"/>
        <end position="34"/>
    </location>
</feature>
<feature type="region of interest" description="Disordered" evidence="1">
    <location>
        <begin position="14"/>
        <end position="35"/>
    </location>
</feature>
<reference evidence="3" key="1">
    <citation type="journal article" date="2020" name="Genome Biol.">
        <title>Gamete binning: chromosome-level and haplotype-resolved genome assembly enabled by high-throughput single-cell sequencing of gamete genomes.</title>
        <authorList>
            <person name="Campoy J.A."/>
            <person name="Sun H."/>
            <person name="Goel M."/>
            <person name="Jiao W.-B."/>
            <person name="Folz-Donahue K."/>
            <person name="Wang N."/>
            <person name="Rubio M."/>
            <person name="Liu C."/>
            <person name="Kukat C."/>
            <person name="Ruiz D."/>
            <person name="Huettel B."/>
            <person name="Schneeberger K."/>
        </authorList>
    </citation>
    <scope>NUCLEOTIDE SEQUENCE [LARGE SCALE GENOMIC DNA]</scope>
    <source>
        <strain evidence="3">cv. Rojo Pasion</strain>
    </source>
</reference>
<evidence type="ECO:0000313" key="3">
    <source>
        <dbReference type="Proteomes" id="UP000507245"/>
    </source>
</evidence>
<dbReference type="AlphaFoldDB" id="A0A6J5WIM8"/>
<dbReference type="EMBL" id="CAEKKB010000002">
    <property type="protein sequence ID" value="CAB4301616.1"/>
    <property type="molecule type" value="Genomic_DNA"/>
</dbReference>